<dbReference type="PANTHER" id="PTHR43080:SF2">
    <property type="entry name" value="CBS DOMAIN-CONTAINING PROTEIN"/>
    <property type="match status" value="1"/>
</dbReference>
<evidence type="ECO:0000313" key="5">
    <source>
        <dbReference type="EMBL" id="MUN27892.1"/>
    </source>
</evidence>
<dbReference type="InterPro" id="IPR046342">
    <property type="entry name" value="CBS_dom_sf"/>
</dbReference>
<dbReference type="Gene3D" id="3.10.580.10">
    <property type="entry name" value="CBS-domain"/>
    <property type="match status" value="2"/>
</dbReference>
<dbReference type="Proteomes" id="UP000470772">
    <property type="component" value="Unassembled WGS sequence"/>
</dbReference>
<dbReference type="PROSITE" id="PS00198">
    <property type="entry name" value="4FE4S_FER_1"/>
    <property type="match status" value="1"/>
</dbReference>
<keyword evidence="1 2" id="KW-0129">CBS domain</keyword>
<evidence type="ECO:0000313" key="6">
    <source>
        <dbReference type="Proteomes" id="UP000470772"/>
    </source>
</evidence>
<dbReference type="Gene3D" id="3.30.70.20">
    <property type="match status" value="1"/>
</dbReference>
<dbReference type="PANTHER" id="PTHR43080">
    <property type="entry name" value="CBS DOMAIN-CONTAINING PROTEIN CBSX3, MITOCHONDRIAL"/>
    <property type="match status" value="1"/>
</dbReference>
<dbReference type="InterPro" id="IPR051257">
    <property type="entry name" value="Diverse_CBS-Domain"/>
</dbReference>
<dbReference type="GO" id="GO:0016491">
    <property type="term" value="F:oxidoreductase activity"/>
    <property type="evidence" value="ECO:0007669"/>
    <property type="project" value="UniProtKB-ARBA"/>
</dbReference>
<dbReference type="InterPro" id="IPR017900">
    <property type="entry name" value="4Fe4S_Fe_S_CS"/>
</dbReference>
<dbReference type="Pfam" id="PF00571">
    <property type="entry name" value="CBS"/>
    <property type="match status" value="3"/>
</dbReference>
<keyword evidence="6" id="KW-1185">Reference proteome</keyword>
<dbReference type="SMART" id="SM00116">
    <property type="entry name" value="CBS"/>
    <property type="match status" value="2"/>
</dbReference>
<proteinExistence type="predicted"/>
<feature type="domain" description="4Fe-4S ferredoxin-type" evidence="4">
    <location>
        <begin position="3"/>
        <end position="33"/>
    </location>
</feature>
<dbReference type="PROSITE" id="PS51371">
    <property type="entry name" value="CBS"/>
    <property type="match status" value="1"/>
</dbReference>
<reference evidence="5 6" key="1">
    <citation type="submission" date="2019-10" db="EMBL/GenBank/DDBJ databases">
        <title>Sequencing and Assembly of Multiple Reported Metal-Biooxidizing Members of the Extremely Thermoacidophilic Archaeal Family Sulfolobaceae.</title>
        <authorList>
            <person name="Counts J.A."/>
            <person name="Kelly R.M."/>
        </authorList>
    </citation>
    <scope>NUCLEOTIDE SEQUENCE [LARGE SCALE GENOMIC DNA]</scope>
    <source>
        <strain evidence="5 6">DSM 6482</strain>
    </source>
</reference>
<protein>
    <submittedName>
        <fullName evidence="5">CBS domain-containing protein</fullName>
    </submittedName>
</protein>
<evidence type="ECO:0000256" key="1">
    <source>
        <dbReference type="ARBA" id="ARBA00023122"/>
    </source>
</evidence>
<feature type="domain" description="CBS" evidence="3">
    <location>
        <begin position="138"/>
        <end position="197"/>
    </location>
</feature>
<feature type="domain" description="4Fe-4S ferredoxin-type" evidence="4">
    <location>
        <begin position="36"/>
        <end position="65"/>
    </location>
</feature>
<name>A0A6A9QRX7_SULME</name>
<sequence length="325" mass="36231">MEPLVLIDVDRCVGCFLCERACALARAIEVDMESRIATLVRPEDCTGCGACERACPYSCITVINEGVNVNERARITVSRLKRHMKKPVFVDPSVTLRNAAAKMSTLKIGSLIVGNRIVTETDLLEGWLSRGEEKIVEISKNAITIDCRKTVDEALMLMSEKDIGHLPVTDNESIVGMFSLRDALRTVSVTSFIKGDLRIIKADHSETVGKYAIRAPILNEANSVKAFRAMRKWRTKAILVEDKGNIGIITLRDITNAMASGLSIYDPLKPRHVKVFSSEDKLHLAVGYMIQNELRHVPVIKSDEYQLLSVKEITSHSTWIHELLT</sequence>
<dbReference type="SUPFAM" id="SSF54862">
    <property type="entry name" value="4Fe-4S ferredoxins"/>
    <property type="match status" value="1"/>
</dbReference>
<dbReference type="EMBL" id="WGGD01000003">
    <property type="protein sequence ID" value="MUN27892.1"/>
    <property type="molecule type" value="Genomic_DNA"/>
</dbReference>
<organism evidence="5 6">
    <name type="scientific">Sulfuracidifex metallicus DSM 6482 = JCM 9184</name>
    <dbReference type="NCBI Taxonomy" id="523847"/>
    <lineage>
        <taxon>Archaea</taxon>
        <taxon>Thermoproteota</taxon>
        <taxon>Thermoprotei</taxon>
        <taxon>Sulfolobales</taxon>
        <taxon>Sulfolobaceae</taxon>
        <taxon>Sulfuracidifex</taxon>
    </lineage>
</organism>
<dbReference type="InterPro" id="IPR000644">
    <property type="entry name" value="CBS_dom"/>
</dbReference>
<evidence type="ECO:0000259" key="3">
    <source>
        <dbReference type="PROSITE" id="PS51371"/>
    </source>
</evidence>
<dbReference type="AlphaFoldDB" id="A0A6A9QRX7"/>
<comment type="caution">
    <text evidence="5">The sequence shown here is derived from an EMBL/GenBank/DDBJ whole genome shotgun (WGS) entry which is preliminary data.</text>
</comment>
<dbReference type="RefSeq" id="WP_156016007.1">
    <property type="nucleotide sequence ID" value="NZ_WGGD01000003.1"/>
</dbReference>
<dbReference type="PROSITE" id="PS51379">
    <property type="entry name" value="4FE4S_FER_2"/>
    <property type="match status" value="2"/>
</dbReference>
<accession>A0A6A9QRX7</accession>
<evidence type="ECO:0000256" key="2">
    <source>
        <dbReference type="PROSITE-ProRule" id="PRU00703"/>
    </source>
</evidence>
<gene>
    <name evidence="5" type="ORF">GC250_00045</name>
</gene>
<dbReference type="SUPFAM" id="SSF54631">
    <property type="entry name" value="CBS-domain pair"/>
    <property type="match status" value="2"/>
</dbReference>
<evidence type="ECO:0000259" key="4">
    <source>
        <dbReference type="PROSITE" id="PS51379"/>
    </source>
</evidence>
<dbReference type="Pfam" id="PF12838">
    <property type="entry name" value="Fer4_7"/>
    <property type="match status" value="1"/>
</dbReference>
<dbReference type="InterPro" id="IPR017896">
    <property type="entry name" value="4Fe4S_Fe-S-bd"/>
</dbReference>